<keyword evidence="2" id="KW-0812">Transmembrane</keyword>
<feature type="transmembrane region" description="Helical" evidence="2">
    <location>
        <begin position="2518"/>
        <end position="2542"/>
    </location>
</feature>
<feature type="transmembrane region" description="Helical" evidence="2">
    <location>
        <begin position="2493"/>
        <end position="2512"/>
    </location>
</feature>
<dbReference type="InParanoid" id="A0C9P9"/>
<feature type="transmembrane region" description="Helical" evidence="2">
    <location>
        <begin position="2568"/>
        <end position="2593"/>
    </location>
</feature>
<reference evidence="3 4" key="1">
    <citation type="journal article" date="2006" name="Nature">
        <title>Global trends of whole-genome duplications revealed by the ciliate Paramecium tetraurelia.</title>
        <authorList>
            <consortium name="Genoscope"/>
            <person name="Aury J.-M."/>
            <person name="Jaillon O."/>
            <person name="Duret L."/>
            <person name="Noel B."/>
            <person name="Jubin C."/>
            <person name="Porcel B.M."/>
            <person name="Segurens B."/>
            <person name="Daubin V."/>
            <person name="Anthouard V."/>
            <person name="Aiach N."/>
            <person name="Arnaiz O."/>
            <person name="Billaut A."/>
            <person name="Beisson J."/>
            <person name="Blanc I."/>
            <person name="Bouhouche K."/>
            <person name="Camara F."/>
            <person name="Duharcourt S."/>
            <person name="Guigo R."/>
            <person name="Gogendeau D."/>
            <person name="Katinka M."/>
            <person name="Keller A.-M."/>
            <person name="Kissmehl R."/>
            <person name="Klotz C."/>
            <person name="Koll F."/>
            <person name="Le Moue A."/>
            <person name="Lepere C."/>
            <person name="Malinsky S."/>
            <person name="Nowacki M."/>
            <person name="Nowak J.K."/>
            <person name="Plattner H."/>
            <person name="Poulain J."/>
            <person name="Ruiz F."/>
            <person name="Serrano V."/>
            <person name="Zagulski M."/>
            <person name="Dessen P."/>
            <person name="Betermier M."/>
            <person name="Weissenbach J."/>
            <person name="Scarpelli C."/>
            <person name="Schachter V."/>
            <person name="Sperling L."/>
            <person name="Meyer E."/>
            <person name="Cohen J."/>
            <person name="Wincker P."/>
        </authorList>
    </citation>
    <scope>NUCLEOTIDE SEQUENCE [LARGE SCALE GENOMIC DNA]</scope>
    <source>
        <strain evidence="3 4">Stock d4-2</strain>
    </source>
</reference>
<dbReference type="STRING" id="5888.A0C9P9"/>
<keyword evidence="2" id="KW-1133">Transmembrane helix</keyword>
<feature type="region of interest" description="Disordered" evidence="1">
    <location>
        <begin position="2801"/>
        <end position="2829"/>
    </location>
</feature>
<dbReference type="OMA" id="NIMESNW"/>
<evidence type="ECO:0008006" key="5">
    <source>
        <dbReference type="Google" id="ProtNLM"/>
    </source>
</evidence>
<gene>
    <name evidence="3" type="ORF">GSPATT00006822001</name>
</gene>
<dbReference type="EMBL" id="CT868052">
    <property type="protein sequence ID" value="CAK67516.1"/>
    <property type="molecule type" value="Genomic_DNA"/>
</dbReference>
<organism evidence="3 4">
    <name type="scientific">Paramecium tetraurelia</name>
    <dbReference type="NCBI Taxonomy" id="5888"/>
    <lineage>
        <taxon>Eukaryota</taxon>
        <taxon>Sar</taxon>
        <taxon>Alveolata</taxon>
        <taxon>Ciliophora</taxon>
        <taxon>Intramacronucleata</taxon>
        <taxon>Oligohymenophorea</taxon>
        <taxon>Peniculida</taxon>
        <taxon>Parameciidae</taxon>
        <taxon>Paramecium</taxon>
    </lineage>
</organism>
<keyword evidence="2" id="KW-0472">Membrane</keyword>
<proteinExistence type="predicted"/>
<feature type="transmembrane region" description="Helical" evidence="2">
    <location>
        <begin position="2705"/>
        <end position="2730"/>
    </location>
</feature>
<evidence type="ECO:0000256" key="1">
    <source>
        <dbReference type="SAM" id="MobiDB-lite"/>
    </source>
</evidence>
<keyword evidence="4" id="KW-1185">Reference proteome</keyword>
<feature type="transmembrane region" description="Helical" evidence="2">
    <location>
        <begin position="2374"/>
        <end position="2392"/>
    </location>
</feature>
<evidence type="ECO:0000256" key="2">
    <source>
        <dbReference type="SAM" id="Phobius"/>
    </source>
</evidence>
<sequence>MNKTKAFYSFITTIRECLIISRQTSQILIILFRILAYSIFMKSITNIEELGIQINSKKIMKYQWLLVHVRIFNIYRYQHKLNKKQLKFQNNINVTSSYYYPNLACANCEKPDNLKWGVKHHEMESVRNYVHWDNLIVKTNRFNVSTDISCTQEMPVCNGKKSQLCSPYQQVIDSFTLYCMDCVEHPYTWSSNRTCSYEYTIESGDFMKGTYVRKSKQYTELYYLGPSTSSGVNLDSITRDVQYQYETYICSGCKRFCVPGVSGNCNSITSPYAEDSGIMGVECLLTYEFKNQLCISCPSDCLKCSNGQCTLCNDGYMIQNGQCKKCGNGCLNCFIVQLQTVCTKCREGMVASLDQKNCEECGNECQRCEYVTYASNAQYRYPTRTMIKIQDRMKQKDYIKRCRQCSTKSFVSHNGIDCVTCQIPKCDLCYYNIRGDVTTMDYDFEPSKGNDLVSNLLCFKCISGYTVSANKQSCVASALSPDQCDRKYQDTTLKCRQCVNNVILNQQSNICSSSCTSYISQCSSCFSYKSLDQTQYTDGTGQIFIRAAQTLYQCIQCSNGYYPNIFTGFCDPCPNNCQKCWQYSQTYNFTDYLYKMQPISNSLKETFLNDIPIKVQCTSCNFGYQLYGNECLGCSSNCQVENQIVSDDSINSCIFKSTYAFCGECYDTFNDRSLVSDKSECIDCPLNCLACRDREPYEITNLYFNPDNSNLLQYGRLCYKAQTMTMSNFQSVSYNSYLNLPILCIYQHADSTNTKRCRHTAQITVHVYCNEDEYNSIYNTLNSAQKFYHYNLNDYYSLDFEDIASIEFQYLETFQSYSTKNQATLEELTLDILFTNSIDFKCTFQKSTQLITEFHKNVYALSKFQVNIQSAHSQPITFYITDNFYLQDFPFVMIKNINIYSNLQNDFGLVITNNISSTYLQIQNCKLGYDQNKYKDSQIFTLNLTNLNQLELKDVYIQNLQHSDQITVNQLKINNYVFEFSNVYLKSSQFIHNTIFPLTPYSIVNINNLVIQDCIFTNSSLFNNQQEYQIFVSKFSINQLIIKQTQFYQASSIIKSSYISTLSINQLDIIGNRFNDTELFKCNTYQIQNVYIYMNVFTNYSLIFTTADQVPDTETFYNQIKNQGFEISNLKFVENTCYNINCLMLLQTPYNSEEIYSDLVMQNFYIFNNYVELSLIQRQSVSSAITRVTEMKQVKLTNIVIDTQLSITVISFQEIASLEVSKFLCDFSKNIIGKKDTSPRTKIENSSIIQYPFNNKLPSNTTCSYQKQSFGSYNSYCLDVQDFIYGVKISDASLKGLLGIDNGFIYIQSYESLMKQTSNFIIQSATKNKLDFYYGYNNEVIILENINIFNTSIAISNPVTIIGSVIIESDQIQTILIDNVQLIGNHLHQLVESITMEISTCFTILSPNSMISIKHLVAQNNRATQSQYGINIIKSQSLRVFSALFNYTNIMESNWLDRFDEYQINNYSQFLGQFNIESEGSNIYIQCKNLELDQTQFLNGKSLMGTAFYFLGQDLVSIAINNTEFTNLSTSLEYVDQAYGGSLYLNLQKSSYEIKLNKVTMNHSVSRIAGGCIYVQTSIYEQIISIDNSQFIQCQSIQSSLIDIQFSVSSLILPALSIRNTNIMNNNFEGFLRQLSDISVEEEQLIISGISLIKQNYGIFEIQQSQFNDIQIQGLMELKNMFMVILQDLVIKDTTVFSQSLIEITHYTKYSTVELQNVVIDNITEQKVLTKEQFIYKFNSRCQSISSMFELANTQTCTEQEDLRQFYKDIYDYRQISQTKLDNSTLYDYYDSLSYSDKYALDEIKLSTSREIKSLYSYRNVNFVENVITQQDFSLCYFTNLQFTYQIDSIPHYIKLSHIKSTNNINMNSVTIKNSFCDRCKQGLILINNYDLSAHNTTSIFELTCQNNIIGYFGCLVITTQTIPQLNITYSNRILQSSTATQKYHINLQQSLFQSNSAQIGAGVSIIGVSIKIIDSQFMDNKATLVGGGMAFVYDSESKNILDQFNNNYINNDAQLGSAIYMMNNNLNNLENSQIFIHHNSNTQIEQMPEGLGLMMLEGQMMDISTFQENDGDLNDDNIIDNSNLQIIDIVSVQSTSIPNFKSNYLLLPSGQQISQYKYYYEDTQEQIPYNWIFRIYNLDKNKNIIKSVSSTETCTVSGRLMDELNLDFTKSFLLNFTSYSATFFDESSNSFNFDKLQIYFDPFLADNLFLQLKFQCTSIQIPIYNQQPPYNVLSYNKNYALYLNLKTIPCQIGEAYLEQKCTACSQANTYSVQENSVQCKGINSIQMDMVTPVRIKLKEQYWRPFPKNDNIEECYNLKSNCLGGWVPGDTSCFDGHVGALCEQCDIYGIRGPQYSVSKKYTCGACQDTIQSNILIIIAISIFTLVTMIMSVKGNYEFIENLIHQQVLQSIGARINIQQNNASIIMKQLTNYLQIIASLTTFRISIPAAFVSSMEVLGNPTQSMAYSLDCFLVTFATMDLLYFRMAWALLMPLFYMIVFFFGYFSVVLMRIAPFKIGIIYTTFIYMFIYLQPTLVGGFISLLSSRTVSGIEWVQSNVSYQYYTDMHQYYIYIFIGPNLFVWSLMLPFIFMHLIRRNKHQLESMEVRKRWGFFYHEYTNQAYLWEFVKIFEKELVIISLTFYENKIVIKGLMIFLIVFLYGAFSFTFIPYKQKKLNFIDQMSTAACSCSLCLGVLIYASMNENLDYLQYIMFLIIIIINACLIALILFHLLEGYINKFDDKLDIVRAKIKLKFPNIEFQYPCLKKLLINKKEMKEKVINYWAILRYETREGIKRRRNDKNSPLLIERTKRSGQLSQDSSEKDIDIKQGNSLDQQVELKSPDIENNDDVKLLKRPSSNYQGLMIQQQHSLDSSQIHLGKVYPETNSDVPTTRKVENSLEKIIIKKPI</sequence>
<dbReference type="GeneID" id="5020698"/>
<protein>
    <recommendedName>
        <fullName evidence="5">Transmembrane protein</fullName>
    </recommendedName>
</protein>
<dbReference type="Proteomes" id="UP000000600">
    <property type="component" value="Unassembled WGS sequence"/>
</dbReference>
<feature type="transmembrane region" description="Helical" evidence="2">
    <location>
        <begin position="2645"/>
        <end position="2669"/>
    </location>
</feature>
<evidence type="ECO:0000313" key="4">
    <source>
        <dbReference type="Proteomes" id="UP000000600"/>
    </source>
</evidence>
<dbReference type="HOGENOM" id="CLU_000411_0_0_1"/>
<name>A0C9P9_PARTE</name>
<dbReference type="OrthoDB" id="292938at2759"/>
<dbReference type="RefSeq" id="XP_001434913.1">
    <property type="nucleotide sequence ID" value="XM_001434876.1"/>
</dbReference>
<evidence type="ECO:0000313" key="3">
    <source>
        <dbReference type="EMBL" id="CAK67516.1"/>
    </source>
</evidence>
<dbReference type="PANTHER" id="PTHR11319:SF35">
    <property type="entry name" value="OUTER MEMBRANE PROTEIN PMPC-RELATED"/>
    <property type="match status" value="1"/>
</dbReference>
<dbReference type="Gene3D" id="2.10.220.10">
    <property type="entry name" value="Hormone Receptor, Insulin-like Growth Factor Receptor 1, Chain A, domain 2"/>
    <property type="match status" value="1"/>
</dbReference>
<dbReference type="PANTHER" id="PTHR11319">
    <property type="entry name" value="G PROTEIN-COUPLED RECEPTOR-RELATED"/>
    <property type="match status" value="1"/>
</dbReference>
<dbReference type="KEGG" id="ptm:GSPATT00006822001"/>
<dbReference type="SUPFAM" id="SSF57184">
    <property type="entry name" value="Growth factor receptor domain"/>
    <property type="match status" value="1"/>
</dbReference>
<dbReference type="InterPro" id="IPR009030">
    <property type="entry name" value="Growth_fac_rcpt_cys_sf"/>
</dbReference>
<feature type="transmembrane region" description="Helical" evidence="2">
    <location>
        <begin position="2432"/>
        <end position="2451"/>
    </location>
</feature>
<accession>A0C9P9</accession>
<dbReference type="eggNOG" id="KOG3525">
    <property type="taxonomic scope" value="Eukaryota"/>
</dbReference>